<organism evidence="1 2">
    <name type="scientific">Plasmodium vinckei petteri</name>
    <dbReference type="NCBI Taxonomy" id="138298"/>
    <lineage>
        <taxon>Eukaryota</taxon>
        <taxon>Sar</taxon>
        <taxon>Alveolata</taxon>
        <taxon>Apicomplexa</taxon>
        <taxon>Aconoidasida</taxon>
        <taxon>Haemosporida</taxon>
        <taxon>Plasmodiidae</taxon>
        <taxon>Plasmodium</taxon>
        <taxon>Plasmodium (Vinckeia)</taxon>
    </lineage>
</organism>
<accession>W7AQR7</accession>
<dbReference type="Proteomes" id="UP000030659">
    <property type="component" value="Unassembled WGS sequence"/>
</dbReference>
<name>W7AQR7_PLAVN</name>
<evidence type="ECO:0008006" key="3">
    <source>
        <dbReference type="Google" id="ProtNLM"/>
    </source>
</evidence>
<gene>
    <name evidence="1" type="ORF">YYG_04048</name>
</gene>
<evidence type="ECO:0000313" key="1">
    <source>
        <dbReference type="EMBL" id="EUD70924.1"/>
    </source>
</evidence>
<sequence length="55" mass="6436">MIKKILNDNKDLPMDRLGMEKYILNILANDPEQSKFLYKLSKELSKQPSKLKPSE</sequence>
<dbReference type="AlphaFoldDB" id="W7AQR7"/>
<dbReference type="EMBL" id="KI965403">
    <property type="protein sequence ID" value="EUD70924.1"/>
    <property type="molecule type" value="Genomic_DNA"/>
</dbReference>
<reference evidence="1 2" key="1">
    <citation type="submission" date="2013-02" db="EMBL/GenBank/DDBJ databases">
        <title>The Genome Sequence of Plasmodium vinckei petteri CR.</title>
        <authorList>
            <consortium name="The Broad Institute Genome Sequencing Platform"/>
            <consortium name="The Broad Institute Genome Sequencing Center for Infectious Disease"/>
            <person name="Neafsey D."/>
            <person name="Cheeseman I."/>
            <person name="Volkman S."/>
            <person name="Adams J."/>
            <person name="Walker B."/>
            <person name="Young S.K."/>
            <person name="Zeng Q."/>
            <person name="Gargeya S."/>
            <person name="Fitzgerald M."/>
            <person name="Haas B."/>
            <person name="Abouelleil A."/>
            <person name="Alvarado L."/>
            <person name="Arachchi H.M."/>
            <person name="Berlin A.M."/>
            <person name="Chapman S.B."/>
            <person name="Dewar J."/>
            <person name="Goldberg J."/>
            <person name="Griggs A."/>
            <person name="Gujja S."/>
            <person name="Hansen M."/>
            <person name="Howarth C."/>
            <person name="Imamovic A."/>
            <person name="Larimer J."/>
            <person name="McCowan C."/>
            <person name="Murphy C."/>
            <person name="Neiman D."/>
            <person name="Pearson M."/>
            <person name="Priest M."/>
            <person name="Roberts A."/>
            <person name="Saif S."/>
            <person name="Shea T."/>
            <person name="Sisk P."/>
            <person name="Sykes S."/>
            <person name="Wortman J."/>
            <person name="Nusbaum C."/>
            <person name="Birren B."/>
        </authorList>
    </citation>
    <scope>NUCLEOTIDE SEQUENCE [LARGE SCALE GENOMIC DNA]</scope>
    <source>
        <strain evidence="1 2">CR</strain>
    </source>
</reference>
<protein>
    <recommendedName>
        <fullName evidence="3">Fam-c protein</fullName>
    </recommendedName>
</protein>
<evidence type="ECO:0000313" key="2">
    <source>
        <dbReference type="Proteomes" id="UP000030659"/>
    </source>
</evidence>
<proteinExistence type="predicted"/>